<dbReference type="Pfam" id="PF01796">
    <property type="entry name" value="OB_ChsH2_C"/>
    <property type="match status" value="1"/>
</dbReference>
<organism evidence="3">
    <name type="scientific">freshwater metagenome</name>
    <dbReference type="NCBI Taxonomy" id="449393"/>
    <lineage>
        <taxon>unclassified sequences</taxon>
        <taxon>metagenomes</taxon>
        <taxon>ecological metagenomes</taxon>
    </lineage>
</organism>
<protein>
    <submittedName>
        <fullName evidence="3">Unannotated protein</fullName>
    </submittedName>
</protein>
<reference evidence="3" key="1">
    <citation type="submission" date="2020-05" db="EMBL/GenBank/DDBJ databases">
        <authorList>
            <person name="Chiriac C."/>
            <person name="Salcher M."/>
            <person name="Ghai R."/>
            <person name="Kavagutti S V."/>
        </authorList>
    </citation>
    <scope>NUCLEOTIDE SEQUENCE</scope>
</reference>
<evidence type="ECO:0000259" key="1">
    <source>
        <dbReference type="Pfam" id="PF01796"/>
    </source>
</evidence>
<evidence type="ECO:0000313" key="4">
    <source>
        <dbReference type="EMBL" id="CAB4997028.1"/>
    </source>
</evidence>
<proteinExistence type="predicted"/>
<sequence>MIEGLLLPGMDEDSEPFFGFTAVQELRVQCCSDCSAARMPPRPMCPHCGSLESIWELLSGSGTIWSYCVPHGPLLPAYSALAPYNLIIVEIPEYPAIRFCGNLVASPNGEINELDPAGIRIGESVQVVFPEAVEGVVLPRWQRLEDGES</sequence>
<dbReference type="InterPro" id="IPR052513">
    <property type="entry name" value="Thioester_dehydratase-like"/>
</dbReference>
<dbReference type="InterPro" id="IPR022002">
    <property type="entry name" value="ChsH2_Znr"/>
</dbReference>
<dbReference type="AlphaFoldDB" id="A0A6J6ZRL2"/>
<dbReference type="InterPro" id="IPR002878">
    <property type="entry name" value="ChsH2_C"/>
</dbReference>
<dbReference type="PANTHER" id="PTHR34075:SF5">
    <property type="entry name" value="BLR3430 PROTEIN"/>
    <property type="match status" value="1"/>
</dbReference>
<dbReference type="EMBL" id="CAFBOG010000251">
    <property type="protein sequence ID" value="CAB4997028.1"/>
    <property type="molecule type" value="Genomic_DNA"/>
</dbReference>
<dbReference type="InterPro" id="IPR012340">
    <property type="entry name" value="NA-bd_OB-fold"/>
</dbReference>
<dbReference type="EMBL" id="CAFAAQ010000234">
    <property type="protein sequence ID" value="CAB4823236.1"/>
    <property type="molecule type" value="Genomic_DNA"/>
</dbReference>
<dbReference type="SUPFAM" id="SSF50249">
    <property type="entry name" value="Nucleic acid-binding proteins"/>
    <property type="match status" value="1"/>
</dbReference>
<name>A0A6J6ZRL2_9ZZZZ</name>
<gene>
    <name evidence="3" type="ORF">UFOPK3046_01853</name>
    <name evidence="4" type="ORF">UFOPK3914_01920</name>
    <name evidence="5" type="ORF">UFOPK4354_00205</name>
</gene>
<dbReference type="Pfam" id="PF12172">
    <property type="entry name" value="zf-ChsH2"/>
    <property type="match status" value="1"/>
</dbReference>
<dbReference type="PANTHER" id="PTHR34075">
    <property type="entry name" value="BLR3430 PROTEIN"/>
    <property type="match status" value="1"/>
</dbReference>
<evidence type="ECO:0000259" key="2">
    <source>
        <dbReference type="Pfam" id="PF12172"/>
    </source>
</evidence>
<dbReference type="Gene3D" id="6.10.30.10">
    <property type="match status" value="1"/>
</dbReference>
<feature type="domain" description="ChsH2 C-terminal OB-fold" evidence="1">
    <location>
        <begin position="55"/>
        <end position="129"/>
    </location>
</feature>
<dbReference type="EMBL" id="CAFBQW010000012">
    <property type="protein sequence ID" value="CAB5061147.1"/>
    <property type="molecule type" value="Genomic_DNA"/>
</dbReference>
<accession>A0A6J6ZRL2</accession>
<evidence type="ECO:0000313" key="5">
    <source>
        <dbReference type="EMBL" id="CAB5061147.1"/>
    </source>
</evidence>
<evidence type="ECO:0000313" key="3">
    <source>
        <dbReference type="EMBL" id="CAB4823236.1"/>
    </source>
</evidence>
<feature type="domain" description="ChsH2 rubredoxin-like zinc ribbon" evidence="2">
    <location>
        <begin position="23"/>
        <end position="50"/>
    </location>
</feature>